<organism evidence="2 3">
    <name type="scientific">Thiohalocapsa halophila</name>
    <dbReference type="NCBI Taxonomy" id="69359"/>
    <lineage>
        <taxon>Bacteria</taxon>
        <taxon>Pseudomonadati</taxon>
        <taxon>Pseudomonadota</taxon>
        <taxon>Gammaproteobacteria</taxon>
        <taxon>Chromatiales</taxon>
        <taxon>Chromatiaceae</taxon>
        <taxon>Thiohalocapsa</taxon>
    </lineage>
</organism>
<dbReference type="SUPFAM" id="SSF57997">
    <property type="entry name" value="Tropomyosin"/>
    <property type="match status" value="1"/>
</dbReference>
<dbReference type="RefSeq" id="WP_200237403.1">
    <property type="nucleotide sequence ID" value="NZ_NRRV01000024.1"/>
</dbReference>
<sequence length="75" mass="8714">MTEQGENLILEHLRHIRGRVDQLAEDLDTIKLRLTSLETQVAGLHGDNAIAHQRMDRIEARLDRIERRLDLHEPA</sequence>
<gene>
    <name evidence="2" type="ORF">CKO31_11435</name>
</gene>
<comment type="caution">
    <text evidence="2">The sequence shown here is derived from an EMBL/GenBank/DDBJ whole genome shotgun (WGS) entry which is preliminary data.</text>
</comment>
<dbReference type="EMBL" id="NRRV01000024">
    <property type="protein sequence ID" value="MBK1631340.1"/>
    <property type="molecule type" value="Genomic_DNA"/>
</dbReference>
<reference evidence="2 3" key="1">
    <citation type="journal article" date="2020" name="Microorganisms">
        <title>Osmotic Adaptation and Compatible Solute Biosynthesis of Phototrophic Bacteria as Revealed from Genome Analyses.</title>
        <authorList>
            <person name="Imhoff J.F."/>
            <person name="Rahn T."/>
            <person name="Kunzel S."/>
            <person name="Keller A."/>
            <person name="Neulinger S.C."/>
        </authorList>
    </citation>
    <scope>NUCLEOTIDE SEQUENCE [LARGE SCALE GENOMIC DNA]</scope>
    <source>
        <strain evidence="2 3">DSM 6210</strain>
    </source>
</reference>
<dbReference type="Proteomes" id="UP000748752">
    <property type="component" value="Unassembled WGS sequence"/>
</dbReference>
<accession>A0ABS1CHE6</accession>
<evidence type="ECO:0000313" key="3">
    <source>
        <dbReference type="Proteomes" id="UP000748752"/>
    </source>
</evidence>
<evidence type="ECO:0000313" key="2">
    <source>
        <dbReference type="EMBL" id="MBK1631340.1"/>
    </source>
</evidence>
<keyword evidence="1" id="KW-0175">Coiled coil</keyword>
<evidence type="ECO:0000256" key="1">
    <source>
        <dbReference type="SAM" id="Coils"/>
    </source>
</evidence>
<feature type="coiled-coil region" evidence="1">
    <location>
        <begin position="20"/>
        <end position="68"/>
    </location>
</feature>
<evidence type="ECO:0008006" key="4">
    <source>
        <dbReference type="Google" id="ProtNLM"/>
    </source>
</evidence>
<dbReference type="Gene3D" id="1.20.5.340">
    <property type="match status" value="1"/>
</dbReference>
<keyword evidence="3" id="KW-1185">Reference proteome</keyword>
<protein>
    <recommendedName>
        <fullName evidence="4">TIGR02449 family protein</fullName>
    </recommendedName>
</protein>
<name>A0ABS1CHE6_9GAMM</name>
<proteinExistence type="predicted"/>